<feature type="region of interest" description="Disordered" evidence="1">
    <location>
        <begin position="1"/>
        <end position="25"/>
    </location>
</feature>
<protein>
    <submittedName>
        <fullName evidence="2">BQ2448_2252 protein</fullName>
    </submittedName>
</protein>
<keyword evidence="3" id="KW-1185">Reference proteome</keyword>
<evidence type="ECO:0000256" key="1">
    <source>
        <dbReference type="SAM" id="MobiDB-lite"/>
    </source>
</evidence>
<dbReference type="Proteomes" id="UP000198372">
    <property type="component" value="Unassembled WGS sequence"/>
</dbReference>
<dbReference type="EMBL" id="FMSP01000004">
    <property type="protein sequence ID" value="SCV69232.1"/>
    <property type="molecule type" value="Genomic_DNA"/>
</dbReference>
<accession>A0A238F5N1</accession>
<name>A0A238F5N1_9BASI</name>
<gene>
    <name evidence="2" type="ORF">BQ2448_2252</name>
</gene>
<evidence type="ECO:0000313" key="3">
    <source>
        <dbReference type="Proteomes" id="UP000198372"/>
    </source>
</evidence>
<sequence>MSNNSNNNNASPTGPPPIRPPDPFGLSATSIKSYSAAVGVKSPAKATNATATGGAPVTSHPLMHDIANCVIVKTPPGMPLDQVLLALDKQFPSLAGAMPCIIKGQRALRFPKSANLDTPAADGLTVGRTLCQVEKLLTPSKGGVIQCTLMGFFSDPEGVRLFDEEIAALGTVLVRRNQYIGKTNTSLVSTTFSLHSKTFKLPPPFITLKRDGVSERIPLRVTGGMRHCVFCRSASPVRKDCTVAPLCKICGQQSHATQRFPVRHAAVSPGLQPSRVAPADAAAAAALTAAAAADALYAHPNFLLSTACEFWILFVAHFCFG</sequence>
<dbReference type="STRING" id="269621.A0A238F5N1"/>
<reference evidence="3" key="1">
    <citation type="submission" date="2016-09" db="EMBL/GenBank/DDBJ databases">
        <authorList>
            <person name="Jeantristanb JTB J.-T."/>
            <person name="Ricardo R."/>
        </authorList>
    </citation>
    <scope>NUCLEOTIDE SEQUENCE [LARGE SCALE GENOMIC DNA]</scope>
</reference>
<dbReference type="OrthoDB" id="2539227at2759"/>
<dbReference type="AlphaFoldDB" id="A0A238F5N1"/>
<proteinExistence type="predicted"/>
<evidence type="ECO:0000313" key="2">
    <source>
        <dbReference type="EMBL" id="SCV69232.1"/>
    </source>
</evidence>
<organism evidence="2 3">
    <name type="scientific">Microbotryum intermedium</name>
    <dbReference type="NCBI Taxonomy" id="269621"/>
    <lineage>
        <taxon>Eukaryota</taxon>
        <taxon>Fungi</taxon>
        <taxon>Dikarya</taxon>
        <taxon>Basidiomycota</taxon>
        <taxon>Pucciniomycotina</taxon>
        <taxon>Microbotryomycetes</taxon>
        <taxon>Microbotryales</taxon>
        <taxon>Microbotryaceae</taxon>
        <taxon>Microbotryum</taxon>
    </lineage>
</organism>
<feature type="compositionally biased region" description="Pro residues" evidence="1">
    <location>
        <begin position="13"/>
        <end position="23"/>
    </location>
</feature>